<evidence type="ECO:0000259" key="6">
    <source>
        <dbReference type="Pfam" id="PF17763"/>
    </source>
</evidence>
<evidence type="ECO:0000259" key="5">
    <source>
        <dbReference type="Pfam" id="PF00710"/>
    </source>
</evidence>
<dbReference type="KEGG" id="smur:BWP33_06545"/>
<keyword evidence="8" id="KW-1185">Reference proteome</keyword>
<feature type="active site" evidence="3">
    <location>
        <position position="12"/>
    </location>
</feature>
<evidence type="ECO:0000256" key="2">
    <source>
        <dbReference type="PIRSR" id="PIRSR001220-1"/>
    </source>
</evidence>
<dbReference type="SFLD" id="SFLDS00057">
    <property type="entry name" value="Glutaminase/Asparaginase"/>
    <property type="match status" value="1"/>
</dbReference>
<organism evidence="7 8">
    <name type="scientific">Simonsiella muelleri ATCC 29453</name>
    <dbReference type="NCBI Taxonomy" id="641147"/>
    <lineage>
        <taxon>Bacteria</taxon>
        <taxon>Pseudomonadati</taxon>
        <taxon>Pseudomonadota</taxon>
        <taxon>Betaproteobacteria</taxon>
        <taxon>Neisseriales</taxon>
        <taxon>Neisseriaceae</taxon>
        <taxon>Simonsiella</taxon>
    </lineage>
</organism>
<dbReference type="SMART" id="SM00870">
    <property type="entry name" value="Asparaginase"/>
    <property type="match status" value="1"/>
</dbReference>
<dbReference type="EMBL" id="ADCY02000048">
    <property type="protein sequence ID" value="EFG30716.2"/>
    <property type="molecule type" value="Genomic_DNA"/>
</dbReference>
<name>V9H5S9_9NEIS</name>
<dbReference type="OrthoDB" id="9788068at2"/>
<accession>V9H5S9</accession>
<dbReference type="PIRSF" id="PIRSF001220">
    <property type="entry name" value="L-ASNase_gatD"/>
    <property type="match status" value="1"/>
</dbReference>
<evidence type="ECO:0000256" key="4">
    <source>
        <dbReference type="PROSITE-ProRule" id="PRU10100"/>
    </source>
</evidence>
<dbReference type="RefSeq" id="WP_002642582.1">
    <property type="nucleotide sequence ID" value="NZ_CP019448.1"/>
</dbReference>
<feature type="active site" evidence="4">
    <location>
        <position position="84"/>
    </location>
</feature>
<dbReference type="GO" id="GO:0006520">
    <property type="term" value="P:amino acid metabolic process"/>
    <property type="evidence" value="ECO:0007669"/>
    <property type="project" value="InterPro"/>
</dbReference>
<dbReference type="Proteomes" id="UP000017813">
    <property type="component" value="Unassembled WGS sequence"/>
</dbReference>
<dbReference type="GO" id="GO:0004067">
    <property type="term" value="F:asparaginase activity"/>
    <property type="evidence" value="ECO:0007669"/>
    <property type="project" value="UniProtKB-UniRule"/>
</dbReference>
<dbReference type="InterPro" id="IPR020827">
    <property type="entry name" value="Asparaginase/glutaminase_AS1"/>
</dbReference>
<dbReference type="PROSITE" id="PS00917">
    <property type="entry name" value="ASN_GLN_ASE_2"/>
    <property type="match status" value="1"/>
</dbReference>
<dbReference type="Pfam" id="PF17763">
    <property type="entry name" value="Asparaginase_C"/>
    <property type="match status" value="1"/>
</dbReference>
<dbReference type="PANTHER" id="PTHR11707:SF28">
    <property type="entry name" value="60 KDA LYSOPHOSPHOLIPASE"/>
    <property type="match status" value="1"/>
</dbReference>
<dbReference type="InterPro" id="IPR040919">
    <property type="entry name" value="Asparaginase_C"/>
</dbReference>
<dbReference type="SUPFAM" id="SSF53774">
    <property type="entry name" value="Glutaminase/Asparaginase"/>
    <property type="match status" value="1"/>
</dbReference>
<dbReference type="PANTHER" id="PTHR11707">
    <property type="entry name" value="L-ASPARAGINASE"/>
    <property type="match status" value="1"/>
</dbReference>
<dbReference type="InterPro" id="IPR036152">
    <property type="entry name" value="Asp/glu_Ase-like_sf"/>
</dbReference>
<dbReference type="InterPro" id="IPR027474">
    <property type="entry name" value="L-asparaginase_N"/>
</dbReference>
<dbReference type="InterPro" id="IPR027473">
    <property type="entry name" value="L-asparaginase_C"/>
</dbReference>
<dbReference type="PRINTS" id="PR00139">
    <property type="entry name" value="ASNGLNASE"/>
</dbReference>
<comment type="similarity">
    <text evidence="1">Belongs to the asparaginase 1 family.</text>
</comment>
<evidence type="ECO:0000313" key="7">
    <source>
        <dbReference type="EMBL" id="EFG30716.2"/>
    </source>
</evidence>
<dbReference type="InterPro" id="IPR037152">
    <property type="entry name" value="L-asparaginase_N_sf"/>
</dbReference>
<proteinExistence type="inferred from homology"/>
<reference evidence="7 8" key="2">
    <citation type="submission" date="2011-10" db="EMBL/GenBank/DDBJ databases">
        <title>The Genome Sequence of Simonsiella muelleri ATCC 29453.</title>
        <authorList>
            <consortium name="The Broad Institute Genome Sequencing Platform"/>
            <consortium name="The Broad Institute Genome Sequencing Center for Infectious Disease"/>
            <person name="Earl A."/>
            <person name="Ward D."/>
            <person name="Feldgarden M."/>
            <person name="Gevers D."/>
            <person name="Izard J."/>
            <person name="Baranova O.V."/>
            <person name="Blanton J.M."/>
            <person name="Tanner A.C."/>
            <person name="Dewhirst F."/>
            <person name="Young S.K."/>
            <person name="Zeng Q."/>
            <person name="Gargeya S."/>
            <person name="Fitzgerald M."/>
            <person name="Haas B."/>
            <person name="Abouelleil A."/>
            <person name="Alvarado L."/>
            <person name="Arachchi H.M."/>
            <person name="Berlin A."/>
            <person name="Brown A."/>
            <person name="Chapman S.B."/>
            <person name="Chen Z."/>
            <person name="Dunbar C."/>
            <person name="Freedman E."/>
            <person name="Gearin G."/>
            <person name="Goldberg J."/>
            <person name="Griggs A."/>
            <person name="Gujja S."/>
            <person name="Heiman D."/>
            <person name="Howarth C."/>
            <person name="Larson L."/>
            <person name="Lui A."/>
            <person name="MacDonald P.J.P."/>
            <person name="Montmayeur A."/>
            <person name="Murphy C."/>
            <person name="Neiman D."/>
            <person name="Pearson M."/>
            <person name="Priest M."/>
            <person name="Roberts A."/>
            <person name="Saif S."/>
            <person name="Shea T."/>
            <person name="Shenoy N."/>
            <person name="Sisk P."/>
            <person name="Stolte C."/>
            <person name="Sykes S."/>
            <person name="Wortman J."/>
            <person name="Nusbaum C."/>
            <person name="Birren B."/>
        </authorList>
    </citation>
    <scope>NUCLEOTIDE SEQUENCE [LARGE SCALE GENOMIC DNA]</scope>
    <source>
        <strain evidence="7 8">ATCC 29453</strain>
    </source>
</reference>
<gene>
    <name evidence="7" type="ORF">HMPREF9021_01322</name>
</gene>
<dbReference type="InterPro" id="IPR041725">
    <property type="entry name" value="L-asparaginase_I"/>
</dbReference>
<dbReference type="Pfam" id="PF00710">
    <property type="entry name" value="Asparaginase"/>
    <property type="match status" value="1"/>
</dbReference>
<reference evidence="7 8" key="1">
    <citation type="submission" date="2010-03" db="EMBL/GenBank/DDBJ databases">
        <authorList>
            <consortium name="The Broad Institute Genome Sequencing Platform"/>
            <person name="Ward D."/>
            <person name="Earl A."/>
            <person name="Feldgarden M."/>
            <person name="Gevers D."/>
            <person name="Young S."/>
            <person name="Zeng Q."/>
            <person name="Koehrsen M."/>
            <person name="Alvarado L."/>
            <person name="Berlin A.M."/>
            <person name="Borenstein D."/>
            <person name="Chapman S.B."/>
            <person name="Chen Z."/>
            <person name="Engels R."/>
            <person name="Freedman E."/>
            <person name="Gellesch M."/>
            <person name="Goldberg J."/>
            <person name="Griggs A."/>
            <person name="Gujja S."/>
            <person name="Heilman E.R."/>
            <person name="Heiman D.I."/>
            <person name="Hepburn T.A."/>
            <person name="Howarth C."/>
            <person name="Jen D."/>
            <person name="Larson L."/>
            <person name="Mehta T."/>
            <person name="Park D."/>
            <person name="Pearson M."/>
            <person name="Richards J."/>
            <person name="Roberts A."/>
            <person name="Saif S."/>
            <person name="Shea T.D."/>
            <person name="Shenoy N."/>
            <person name="Sisk P."/>
            <person name="Stolte C."/>
            <person name="Sykes S.N."/>
            <person name="Walk T."/>
            <person name="White J."/>
            <person name="Yandava C."/>
            <person name="Izard J."/>
            <person name="Baranova O.V."/>
            <person name="Blanton J.M."/>
            <person name="Tanner A.C."/>
            <person name="Dewhirst F."/>
            <person name="Haas B."/>
            <person name="Nusbaum C."/>
            <person name="Birren B."/>
        </authorList>
    </citation>
    <scope>NUCLEOTIDE SEQUENCE [LARGE SCALE GENOMIC DNA]</scope>
    <source>
        <strain evidence="7 8">ATCC 29453</strain>
    </source>
</reference>
<dbReference type="Gene3D" id="3.40.50.1170">
    <property type="entry name" value="L-asparaginase, N-terminal domain"/>
    <property type="match status" value="1"/>
</dbReference>
<evidence type="ECO:0000313" key="8">
    <source>
        <dbReference type="Proteomes" id="UP000017813"/>
    </source>
</evidence>
<evidence type="ECO:0000256" key="1">
    <source>
        <dbReference type="ARBA" id="ARBA00010518"/>
    </source>
</evidence>
<feature type="domain" description="Asparaginase/glutaminase C-terminal" evidence="6">
    <location>
        <begin position="194"/>
        <end position="305"/>
    </location>
</feature>
<dbReference type="InterPro" id="IPR027475">
    <property type="entry name" value="Asparaginase/glutaminase_AS2"/>
</dbReference>
<dbReference type="InterPro" id="IPR006034">
    <property type="entry name" value="Asparaginase/glutaminase-like"/>
</dbReference>
<protein>
    <recommendedName>
        <fullName evidence="9">L-asparaginase, type I</fullName>
    </recommendedName>
</protein>
<dbReference type="Gene3D" id="3.40.50.40">
    <property type="match status" value="1"/>
</dbReference>
<dbReference type="PROSITE" id="PS51732">
    <property type="entry name" value="ASN_GLN_ASE_3"/>
    <property type="match status" value="1"/>
</dbReference>
<dbReference type="PROSITE" id="PS00144">
    <property type="entry name" value="ASN_GLN_ASE_1"/>
    <property type="match status" value="1"/>
</dbReference>
<dbReference type="eggNOG" id="COG0252">
    <property type="taxonomic scope" value="Bacteria"/>
</dbReference>
<dbReference type="PIRSF" id="PIRSF500176">
    <property type="entry name" value="L_ASNase"/>
    <property type="match status" value="1"/>
</dbReference>
<dbReference type="HOGENOM" id="CLU_019134_2_3_4"/>
<dbReference type="AlphaFoldDB" id="V9H5S9"/>
<feature type="domain" description="L-asparaginase N-terminal" evidence="5">
    <location>
        <begin position="3"/>
        <end position="172"/>
    </location>
</feature>
<evidence type="ECO:0000256" key="3">
    <source>
        <dbReference type="PROSITE-ProRule" id="PRU10099"/>
    </source>
</evidence>
<evidence type="ECO:0008006" key="9">
    <source>
        <dbReference type="Google" id="ProtNLM"/>
    </source>
</evidence>
<dbReference type="CDD" id="cd08963">
    <property type="entry name" value="L-asparaginase_I"/>
    <property type="match status" value="1"/>
</dbReference>
<dbReference type="STRING" id="641147.HMPREF9021_01322"/>
<sequence length="319" mass="34349">MKNIFVLYTGGTIGMVESPDGLQPDTAIVDTALAPFSGSLNFTWHVCQPLIDSSAVSPQHWAEWLDILQQHLPKYDGVLVLHGTDTLAYTANLLALALDTLGKPVILTGSQKPFGTPNSDANLNIQTAVNALQRDDIHEVLLAFNGNLFPAVGTTKCSTVQDAGFANHHFGTWTPDKAAVPFNHLQRRFDPDQRVGTLFLTPGIGVKAAAHMLRTFPMNAAILMTYGNGNAPADIDLLDAIHQLTSKNRLVMNISQVPEGEAAPIYAQGSRLRASGAVNSGKCNVETATALLLIASGNDWARTDICDELKRLRLLSESD</sequence>
<comment type="caution">
    <text evidence="7">The sequence shown here is derived from an EMBL/GenBank/DDBJ whole genome shotgun (WGS) entry which is preliminary data.</text>
</comment>
<feature type="active site" description="O-isoaspartyl threonine intermediate" evidence="2">
    <location>
        <position position="12"/>
    </location>
</feature>